<feature type="compositionally biased region" description="Low complexity" evidence="2">
    <location>
        <begin position="1"/>
        <end position="34"/>
    </location>
</feature>
<dbReference type="RefSeq" id="XP_038733567.1">
    <property type="nucleotide sequence ID" value="XM_038875210.1"/>
</dbReference>
<feature type="compositionally biased region" description="Basic and acidic residues" evidence="2">
    <location>
        <begin position="331"/>
        <end position="342"/>
    </location>
</feature>
<accession>A0A9P5INR3</accession>
<sequence>MNGNHSNRSRSNGNRSNRNSLNGNSSNENISNGNQPSGDISNGNDLYENILNGDHSYGSISNGNDLYGNLLNGNLSNGNLSNGYISDGNLSIGDHLYGNNLNGPSHSSAPQIDWKNLFQIKKHWLERCQAELQDSQLKCLQVQEQFRELQESYKELRVAWQNLWTGQEKDLQLRAETGRAFQVFQTAYEEERKQRLPTELARQSFHGKLQRGLQLGNGTAQNTARDSNLFNFHIGRDPFENLTQLAMPDQSPPLKSTLNPVAPVFSAPRDDTRAHSADSAYYCPSSQKAKNENEPGMFNDSGTANSSNASPISTPSRPPNPSQTLSRIPRMRSEFPRLHHSDSYLTDMRAGRASTPE</sequence>
<feature type="compositionally biased region" description="Polar residues" evidence="2">
    <location>
        <begin position="35"/>
        <end position="44"/>
    </location>
</feature>
<dbReference type="GeneID" id="62148287"/>
<organism evidence="3 4">
    <name type="scientific">Botrytis byssoidea</name>
    <dbReference type="NCBI Taxonomy" id="139641"/>
    <lineage>
        <taxon>Eukaryota</taxon>
        <taxon>Fungi</taxon>
        <taxon>Dikarya</taxon>
        <taxon>Ascomycota</taxon>
        <taxon>Pezizomycotina</taxon>
        <taxon>Leotiomycetes</taxon>
        <taxon>Helotiales</taxon>
        <taxon>Sclerotiniaceae</taxon>
        <taxon>Botrytis</taxon>
    </lineage>
</organism>
<feature type="region of interest" description="Disordered" evidence="2">
    <location>
        <begin position="1"/>
        <end position="45"/>
    </location>
</feature>
<name>A0A9P5INR3_9HELO</name>
<protein>
    <submittedName>
        <fullName evidence="3">Uncharacterized protein</fullName>
    </submittedName>
</protein>
<evidence type="ECO:0000313" key="3">
    <source>
        <dbReference type="EMBL" id="KAF7945660.1"/>
    </source>
</evidence>
<keyword evidence="1" id="KW-0175">Coiled coil</keyword>
<feature type="region of interest" description="Disordered" evidence="2">
    <location>
        <begin position="244"/>
        <end position="357"/>
    </location>
</feature>
<dbReference type="Proteomes" id="UP000710849">
    <property type="component" value="Unassembled WGS sequence"/>
</dbReference>
<reference evidence="3 4" key="1">
    <citation type="journal article" date="2020" name="Genome Biol. Evol.">
        <title>Comparative genomics of Sclerotiniaceae.</title>
        <authorList>
            <person name="Valero Jimenez C.A."/>
            <person name="Steentjes M."/>
            <person name="Scholten O.E."/>
            <person name="Van Kan J.A.L."/>
        </authorList>
    </citation>
    <scope>NUCLEOTIDE SEQUENCE [LARGE SCALE GENOMIC DNA]</scope>
    <source>
        <strain evidence="3 4">MUCL 94</strain>
    </source>
</reference>
<feature type="compositionally biased region" description="Polar residues" evidence="2">
    <location>
        <begin position="300"/>
        <end position="315"/>
    </location>
</feature>
<proteinExistence type="predicted"/>
<evidence type="ECO:0000313" key="4">
    <source>
        <dbReference type="Proteomes" id="UP000710849"/>
    </source>
</evidence>
<keyword evidence="4" id="KW-1185">Reference proteome</keyword>
<evidence type="ECO:0000256" key="1">
    <source>
        <dbReference type="SAM" id="Coils"/>
    </source>
</evidence>
<comment type="caution">
    <text evidence="3">The sequence shown here is derived from an EMBL/GenBank/DDBJ whole genome shotgun (WGS) entry which is preliminary data.</text>
</comment>
<feature type="coiled-coil region" evidence="1">
    <location>
        <begin position="125"/>
        <end position="159"/>
    </location>
</feature>
<gene>
    <name evidence="3" type="ORF">EAE97_004698</name>
</gene>
<dbReference type="AlphaFoldDB" id="A0A9P5INR3"/>
<evidence type="ECO:0000256" key="2">
    <source>
        <dbReference type="SAM" id="MobiDB-lite"/>
    </source>
</evidence>
<dbReference type="EMBL" id="RCSW01000008">
    <property type="protein sequence ID" value="KAF7945660.1"/>
    <property type="molecule type" value="Genomic_DNA"/>
</dbReference>